<proteinExistence type="predicted"/>
<comment type="caution">
    <text evidence="1">The sequence shown here is derived from an EMBL/GenBank/DDBJ whole genome shotgun (WGS) entry which is preliminary data.</text>
</comment>
<reference evidence="1" key="1">
    <citation type="submission" date="2022-06" db="EMBL/GenBank/DDBJ databases">
        <title>Phylogenomic reconstructions and comparative analyses of Kickxellomycotina fungi.</title>
        <authorList>
            <person name="Reynolds N.K."/>
            <person name="Stajich J.E."/>
            <person name="Barry K."/>
            <person name="Grigoriev I.V."/>
            <person name="Crous P."/>
            <person name="Smith M.E."/>
        </authorList>
    </citation>
    <scope>NUCLEOTIDE SEQUENCE</scope>
    <source>
        <strain evidence="1">RSA 2271</strain>
    </source>
</reference>
<protein>
    <submittedName>
        <fullName evidence="1">Autophagy protein atg9</fullName>
    </submittedName>
</protein>
<dbReference type="EMBL" id="JAMZIH010000062">
    <property type="protein sequence ID" value="KAJ1680057.1"/>
    <property type="molecule type" value="Genomic_DNA"/>
</dbReference>
<keyword evidence="2" id="KW-1185">Reference proteome</keyword>
<sequence>MSLSSAADATNDAPPLAARSLPGGSETATGDDGGHTGRDPRGSSDTSALHNLADTSPSVVLDPTSIQRQEESFVGAPSDHHDLLHGGPYSMHSSPQTILESSSDMDDGESETNSSLSDHSDNFVSTAADNSQRMWPASPTTTATTTGAVTTTTGHYRGAQHRNNPQHQQPIASTSTPSGGPPYPSLRNQSLQQPDSTTAASPTTANVPGNDGGSVDPYHNPSHAYPSRPLGNDRLFSRAGDSHTPTNDHDDLGGGSSNSSSTRRRREQVQMPRRIYGDGNFGIGSGYKSSSTRLSLTERAIKRWRNLNRQDEFFQKAYAYYVGKGFMNIVLSRVLNLATMIFVVSLCTFLFGCVDHSLIRSHKSLSAIIIPQCTSKFSYTSWVFLTLFLAVWCSQIIMLALDIPSLLELRAFYTHVLSIPPEDIATVTWNEVMKQMIDLRNREIALEQARKRRARLAHYKLDAQIIINRIMRKENYTIALFNKDVLDTSLDLFGHKTSQSFSKTIEWNVFFCLISYVFDERGQIRKRFLYESNREVLSEG</sequence>
<organism evidence="1 2">
    <name type="scientific">Spiromyces aspiralis</name>
    <dbReference type="NCBI Taxonomy" id="68401"/>
    <lineage>
        <taxon>Eukaryota</taxon>
        <taxon>Fungi</taxon>
        <taxon>Fungi incertae sedis</taxon>
        <taxon>Zoopagomycota</taxon>
        <taxon>Kickxellomycotina</taxon>
        <taxon>Kickxellomycetes</taxon>
        <taxon>Kickxellales</taxon>
        <taxon>Kickxellaceae</taxon>
        <taxon>Spiromyces</taxon>
    </lineage>
</organism>
<dbReference type="Proteomes" id="UP001145114">
    <property type="component" value="Unassembled WGS sequence"/>
</dbReference>
<accession>A0ACC1HUV0</accession>
<gene>
    <name evidence="1" type="primary">ATG9_2</name>
    <name evidence="1" type="ORF">EV182_000776</name>
</gene>
<evidence type="ECO:0000313" key="2">
    <source>
        <dbReference type="Proteomes" id="UP001145114"/>
    </source>
</evidence>
<name>A0ACC1HUV0_9FUNG</name>
<evidence type="ECO:0000313" key="1">
    <source>
        <dbReference type="EMBL" id="KAJ1680057.1"/>
    </source>
</evidence>